<dbReference type="AlphaFoldDB" id="A0A2S9JK59"/>
<dbReference type="EMBL" id="PVBT01000003">
    <property type="protein sequence ID" value="PRD53464.1"/>
    <property type="molecule type" value="Genomic_DNA"/>
</dbReference>
<dbReference type="Proteomes" id="UP000238563">
    <property type="component" value="Unassembled WGS sequence"/>
</dbReference>
<protein>
    <submittedName>
        <fullName evidence="2">Fimbrial protein</fullName>
    </submittedName>
</protein>
<evidence type="ECO:0000313" key="3">
    <source>
        <dbReference type="Proteomes" id="UP000238563"/>
    </source>
</evidence>
<accession>A0A2S9JK59</accession>
<keyword evidence="1" id="KW-0472">Membrane</keyword>
<keyword evidence="3" id="KW-1185">Reference proteome</keyword>
<proteinExistence type="predicted"/>
<evidence type="ECO:0000256" key="1">
    <source>
        <dbReference type="SAM" id="Phobius"/>
    </source>
</evidence>
<keyword evidence="1" id="KW-1133">Transmembrane helix</keyword>
<gene>
    <name evidence="2" type="ORF">C5750_13950</name>
</gene>
<comment type="caution">
    <text evidence="2">The sequence shown here is derived from an EMBL/GenBank/DDBJ whole genome shotgun (WGS) entry which is preliminary data.</text>
</comment>
<dbReference type="RefSeq" id="WP_105734466.1">
    <property type="nucleotide sequence ID" value="NZ_PVBT01000003.1"/>
</dbReference>
<dbReference type="OrthoDB" id="7869382at2"/>
<feature type="transmembrane region" description="Helical" evidence="1">
    <location>
        <begin position="29"/>
        <end position="50"/>
    </location>
</feature>
<evidence type="ECO:0000313" key="2">
    <source>
        <dbReference type="EMBL" id="PRD53464.1"/>
    </source>
</evidence>
<keyword evidence="1" id="KW-0812">Transmembrane</keyword>
<name>A0A2S9JK59_9HYPH</name>
<organism evidence="2 3">
    <name type="scientific">Phyllobacterium myrsinacearum</name>
    <dbReference type="NCBI Taxonomy" id="28101"/>
    <lineage>
        <taxon>Bacteria</taxon>
        <taxon>Pseudomonadati</taxon>
        <taxon>Pseudomonadota</taxon>
        <taxon>Alphaproteobacteria</taxon>
        <taxon>Hyphomicrobiales</taxon>
        <taxon>Phyllobacteriaceae</taxon>
        <taxon>Phyllobacterium</taxon>
    </lineage>
</organism>
<sequence length="133" mass="14043">MANINAEAETEEQPLDPAMERVRRKMIRLLAVSIGIMVIGLMAVLAAIVYKINQPVGGAAKPAAARSEAPAQPIGDTLAGEAITLDPGTRVLSHNLSGSMLSLETRLANGTRQILVYDVATKRVVARISEAAN</sequence>
<reference evidence="2 3" key="1">
    <citation type="submission" date="2018-02" db="EMBL/GenBank/DDBJ databases">
        <title>The draft genome of Phyllobacterium myrsinacearum DSM5892.</title>
        <authorList>
            <person name="Li L."/>
            <person name="Liu L."/>
            <person name="Zhang X."/>
            <person name="Wang T."/>
        </authorList>
    </citation>
    <scope>NUCLEOTIDE SEQUENCE [LARGE SCALE GENOMIC DNA]</scope>
    <source>
        <strain evidence="2 3">DSM 5892</strain>
    </source>
</reference>